<dbReference type="RefSeq" id="WP_379812680.1">
    <property type="nucleotide sequence ID" value="NZ_JBHLUK010000029.1"/>
</dbReference>
<dbReference type="PANTHER" id="PTHR33055">
    <property type="entry name" value="TRANSPOSASE FOR INSERTION SEQUENCE ELEMENT IS1111A"/>
    <property type="match status" value="1"/>
</dbReference>
<dbReference type="InterPro" id="IPR002525">
    <property type="entry name" value="Transp_IS110-like_N"/>
</dbReference>
<name>A0ABV6K1P4_9LACO</name>
<comment type="caution">
    <text evidence="2">The sequence shown here is derived from an EMBL/GenBank/DDBJ whole genome shotgun (WGS) entry which is preliminary data.</text>
</comment>
<dbReference type="InterPro" id="IPR047650">
    <property type="entry name" value="Transpos_IS110"/>
</dbReference>
<protein>
    <submittedName>
        <fullName evidence="2">Transposase</fullName>
    </submittedName>
</protein>
<dbReference type="PANTHER" id="PTHR33055:SF17">
    <property type="entry name" value="THIRD ORF IN TRANSPOSON ISC1491"/>
    <property type="match status" value="1"/>
</dbReference>
<evidence type="ECO:0000259" key="1">
    <source>
        <dbReference type="Pfam" id="PF01548"/>
    </source>
</evidence>
<feature type="non-terminal residue" evidence="2">
    <location>
        <position position="183"/>
    </location>
</feature>
<evidence type="ECO:0000313" key="2">
    <source>
        <dbReference type="EMBL" id="MFC0423383.1"/>
    </source>
</evidence>
<evidence type="ECO:0000313" key="3">
    <source>
        <dbReference type="Proteomes" id="UP001589855"/>
    </source>
</evidence>
<sequence>MEKHDVIGIDVSMGKSSCAIYRSTQCLFDFTFTHTISGFNTLLSRINLTVNPVVYFESTGIYSRPVRAFCERNQLDYVEVNPLTLHFQMSTLRRLKTDRNDAHKIAQYGIQYPQVLSQPFTPKYRKTRELTRFYAQIETDMKDKQIRLHNALQQTFPELEHLFASRISKLALNVIELFPHPEL</sequence>
<accession>A0ABV6K1P4</accession>
<proteinExistence type="predicted"/>
<dbReference type="Pfam" id="PF01548">
    <property type="entry name" value="DEDD_Tnp_IS110"/>
    <property type="match status" value="1"/>
</dbReference>
<dbReference type="Proteomes" id="UP001589855">
    <property type="component" value="Unassembled WGS sequence"/>
</dbReference>
<gene>
    <name evidence="2" type="ORF">ACFFGS_04500</name>
</gene>
<keyword evidence="3" id="KW-1185">Reference proteome</keyword>
<feature type="domain" description="Transposase IS110-like N-terminal" evidence="1">
    <location>
        <begin position="7"/>
        <end position="157"/>
    </location>
</feature>
<dbReference type="EMBL" id="JBHLUK010000029">
    <property type="protein sequence ID" value="MFC0423383.1"/>
    <property type="molecule type" value="Genomic_DNA"/>
</dbReference>
<organism evidence="2 3">
    <name type="scientific">Lactiplantibacillus plajomi</name>
    <dbReference type="NCBI Taxonomy" id="1457217"/>
    <lineage>
        <taxon>Bacteria</taxon>
        <taxon>Bacillati</taxon>
        <taxon>Bacillota</taxon>
        <taxon>Bacilli</taxon>
        <taxon>Lactobacillales</taxon>
        <taxon>Lactobacillaceae</taxon>
        <taxon>Lactiplantibacillus</taxon>
    </lineage>
</organism>
<reference evidence="2 3" key="1">
    <citation type="submission" date="2024-09" db="EMBL/GenBank/DDBJ databases">
        <authorList>
            <person name="Sun Q."/>
            <person name="Mori K."/>
        </authorList>
    </citation>
    <scope>NUCLEOTIDE SEQUENCE [LARGE SCALE GENOMIC DNA]</scope>
    <source>
        <strain evidence="2 3">TBRC 4575</strain>
    </source>
</reference>